<dbReference type="STRING" id="889453.SAMN03080601_03533"/>
<protein>
    <submittedName>
        <fullName evidence="1">Uncharacterized protein</fullName>
    </submittedName>
</protein>
<keyword evidence="2" id="KW-1185">Reference proteome</keyword>
<reference evidence="1 2" key="1">
    <citation type="submission" date="2017-02" db="EMBL/GenBank/DDBJ databases">
        <authorList>
            <person name="Peterson S.W."/>
        </authorList>
    </citation>
    <scope>NUCLEOTIDE SEQUENCE [LARGE SCALE GENOMIC DNA]</scope>
    <source>
        <strain evidence="1 2">DSM 24412</strain>
    </source>
</reference>
<proteinExistence type="predicted"/>
<evidence type="ECO:0000313" key="2">
    <source>
        <dbReference type="Proteomes" id="UP000191055"/>
    </source>
</evidence>
<dbReference type="PROSITE" id="PS51257">
    <property type="entry name" value="PROKAR_LIPOPROTEIN"/>
    <property type="match status" value="1"/>
</dbReference>
<dbReference type="RefSeq" id="WP_079559173.1">
    <property type="nucleotide sequence ID" value="NZ_CP021904.1"/>
</dbReference>
<organism evidence="1 2">
    <name type="scientific">Alkalitalea saponilacus</name>
    <dbReference type="NCBI Taxonomy" id="889453"/>
    <lineage>
        <taxon>Bacteria</taxon>
        <taxon>Pseudomonadati</taxon>
        <taxon>Bacteroidota</taxon>
        <taxon>Bacteroidia</taxon>
        <taxon>Marinilabiliales</taxon>
        <taxon>Marinilabiliaceae</taxon>
        <taxon>Alkalitalea</taxon>
    </lineage>
</organism>
<gene>
    <name evidence="1" type="ORF">SAMN03080601_03533</name>
</gene>
<evidence type="ECO:0000313" key="1">
    <source>
        <dbReference type="EMBL" id="SKC24237.1"/>
    </source>
</evidence>
<name>A0A1T5HUA3_9BACT</name>
<dbReference type="Proteomes" id="UP000191055">
    <property type="component" value="Unassembled WGS sequence"/>
</dbReference>
<dbReference type="KEGG" id="asx:CDL62_15450"/>
<sequence length="199" mass="23216">MKNIIYIGIFIVLITSCKQEIEESSVFKTGDSRGNQLFYNILEPLMSINTIIMGEMDTVLYDTIFLDVNEDQIIDFTFIIEQNFVLSVSKYPSQKITIKTGSDVLLQLMSGIQPTYSYVRTASKGEKVETGMPWIANQVFFLTHIRYNFVEVPRYEQPYLPFKFENGDIGWLRMGFETDSMSYLMQRFYIESYCLKKSH</sequence>
<dbReference type="AlphaFoldDB" id="A0A1T5HUA3"/>
<accession>A0A1T5HUA3</accession>
<dbReference type="EMBL" id="FUYV01000048">
    <property type="protein sequence ID" value="SKC24237.1"/>
    <property type="molecule type" value="Genomic_DNA"/>
</dbReference>